<evidence type="ECO:0000313" key="3">
    <source>
        <dbReference type="Proteomes" id="UP000324222"/>
    </source>
</evidence>
<sequence>MWKSGLHNVPQTLTFPPSSVSVTRSCLSIFPIWFTNLYIVIRFPLFHLSFKVGNSISFSLSS</sequence>
<dbReference type="Proteomes" id="UP000324222">
    <property type="component" value="Unassembled WGS sequence"/>
</dbReference>
<reference evidence="2 3" key="1">
    <citation type="submission" date="2019-05" db="EMBL/GenBank/DDBJ databases">
        <title>Another draft genome of Portunus trituberculatus and its Hox gene families provides insights of decapod evolution.</title>
        <authorList>
            <person name="Jeong J.-H."/>
            <person name="Song I."/>
            <person name="Kim S."/>
            <person name="Choi T."/>
            <person name="Kim D."/>
            <person name="Ryu S."/>
            <person name="Kim W."/>
        </authorList>
    </citation>
    <scope>NUCLEOTIDE SEQUENCE [LARGE SCALE GENOMIC DNA]</scope>
    <source>
        <tissue evidence="2">Muscle</tissue>
    </source>
</reference>
<evidence type="ECO:0000313" key="2">
    <source>
        <dbReference type="EMBL" id="MPC62210.1"/>
    </source>
</evidence>
<evidence type="ECO:0000256" key="1">
    <source>
        <dbReference type="SAM" id="Phobius"/>
    </source>
</evidence>
<feature type="transmembrane region" description="Helical" evidence="1">
    <location>
        <begin position="20"/>
        <end position="41"/>
    </location>
</feature>
<proteinExistence type="predicted"/>
<keyword evidence="3" id="KW-1185">Reference proteome</keyword>
<accession>A0A5B7GQ11</accession>
<keyword evidence="1" id="KW-0812">Transmembrane</keyword>
<organism evidence="2 3">
    <name type="scientific">Portunus trituberculatus</name>
    <name type="common">Swimming crab</name>
    <name type="synonym">Neptunus trituberculatus</name>
    <dbReference type="NCBI Taxonomy" id="210409"/>
    <lineage>
        <taxon>Eukaryota</taxon>
        <taxon>Metazoa</taxon>
        <taxon>Ecdysozoa</taxon>
        <taxon>Arthropoda</taxon>
        <taxon>Crustacea</taxon>
        <taxon>Multicrustacea</taxon>
        <taxon>Malacostraca</taxon>
        <taxon>Eumalacostraca</taxon>
        <taxon>Eucarida</taxon>
        <taxon>Decapoda</taxon>
        <taxon>Pleocyemata</taxon>
        <taxon>Brachyura</taxon>
        <taxon>Eubrachyura</taxon>
        <taxon>Portunoidea</taxon>
        <taxon>Portunidae</taxon>
        <taxon>Portuninae</taxon>
        <taxon>Portunus</taxon>
    </lineage>
</organism>
<keyword evidence="1" id="KW-1133">Transmembrane helix</keyword>
<keyword evidence="1" id="KW-0472">Membrane</keyword>
<name>A0A5B7GQ11_PORTR</name>
<dbReference type="EMBL" id="VSRR010019420">
    <property type="protein sequence ID" value="MPC62210.1"/>
    <property type="molecule type" value="Genomic_DNA"/>
</dbReference>
<gene>
    <name evidence="2" type="ORF">E2C01_056293</name>
</gene>
<protein>
    <submittedName>
        <fullName evidence="2">Uncharacterized protein</fullName>
    </submittedName>
</protein>
<dbReference type="AlphaFoldDB" id="A0A5B7GQ11"/>
<comment type="caution">
    <text evidence="2">The sequence shown here is derived from an EMBL/GenBank/DDBJ whole genome shotgun (WGS) entry which is preliminary data.</text>
</comment>